<protein>
    <submittedName>
        <fullName evidence="2">F-box domain, Leucine-rich repeat domain, L domain-like protein</fullName>
    </submittedName>
</protein>
<dbReference type="InterPro" id="IPR044809">
    <property type="entry name" value="AUF1-like"/>
</dbReference>
<dbReference type="OrthoDB" id="1065058at2759"/>
<dbReference type="PROSITE" id="PS50181">
    <property type="entry name" value="FBOX"/>
    <property type="match status" value="1"/>
</dbReference>
<evidence type="ECO:0000313" key="3">
    <source>
        <dbReference type="Proteomes" id="UP000245207"/>
    </source>
</evidence>
<evidence type="ECO:0000313" key="2">
    <source>
        <dbReference type="EMBL" id="PWA86474.1"/>
    </source>
</evidence>
<feature type="domain" description="F-box" evidence="1">
    <location>
        <begin position="13"/>
        <end position="62"/>
    </location>
</feature>
<proteinExistence type="predicted"/>
<dbReference type="Pfam" id="PF12937">
    <property type="entry name" value="F-box-like"/>
    <property type="match status" value="1"/>
</dbReference>
<sequence length="307" mass="35026">MRKIKKSHTSDDSSSFRRLPDEMVLQILDKLIDLKILCLCKLVSKRFNQIVTQVNTISFTAVTDPAVEIHNLASEASNTVASIGPFWSAYCSLLKFPRVKSVHIKLPSSVDSLFLFKWKIKFGNRLDSFLFLSPNYIYNKKELYVNENGQDEVNDELIRKKRKIAAQCLFDVMKRLLLIDLISFPLLEKVSITDSDSDNRGKVSFSGGKIADVRNWLCAPSETVEQEPKHVDFPRRMSLCYVPLLELPVSGCVMKGVSLILMLRDDLPDDIDSFMKSDDVEDNEEAAYSEAIMQILKKHRGEIERLV</sequence>
<name>A0A2U1PL33_ARTAN</name>
<dbReference type="STRING" id="35608.A0A2U1PL33"/>
<keyword evidence="3" id="KW-1185">Reference proteome</keyword>
<evidence type="ECO:0000259" key="1">
    <source>
        <dbReference type="PROSITE" id="PS50181"/>
    </source>
</evidence>
<dbReference type="PANTHER" id="PTHR31215">
    <property type="entry name" value="OS05G0510400 PROTEIN-RELATED"/>
    <property type="match status" value="1"/>
</dbReference>
<reference evidence="2 3" key="1">
    <citation type="journal article" date="2018" name="Mol. Plant">
        <title>The genome of Artemisia annua provides insight into the evolution of Asteraceae family and artemisinin biosynthesis.</title>
        <authorList>
            <person name="Shen Q."/>
            <person name="Zhang L."/>
            <person name="Liao Z."/>
            <person name="Wang S."/>
            <person name="Yan T."/>
            <person name="Shi P."/>
            <person name="Liu M."/>
            <person name="Fu X."/>
            <person name="Pan Q."/>
            <person name="Wang Y."/>
            <person name="Lv Z."/>
            <person name="Lu X."/>
            <person name="Zhang F."/>
            <person name="Jiang W."/>
            <person name="Ma Y."/>
            <person name="Chen M."/>
            <person name="Hao X."/>
            <person name="Li L."/>
            <person name="Tang Y."/>
            <person name="Lv G."/>
            <person name="Zhou Y."/>
            <person name="Sun X."/>
            <person name="Brodelius P.E."/>
            <person name="Rose J.K.C."/>
            <person name="Tang K."/>
        </authorList>
    </citation>
    <scope>NUCLEOTIDE SEQUENCE [LARGE SCALE GENOMIC DNA]</scope>
    <source>
        <strain evidence="3">cv. Huhao1</strain>
        <tissue evidence="2">Leaf</tissue>
    </source>
</reference>
<dbReference type="Proteomes" id="UP000245207">
    <property type="component" value="Unassembled WGS sequence"/>
</dbReference>
<dbReference type="SUPFAM" id="SSF81383">
    <property type="entry name" value="F-box domain"/>
    <property type="match status" value="1"/>
</dbReference>
<dbReference type="Gene3D" id="1.20.1280.50">
    <property type="match status" value="1"/>
</dbReference>
<dbReference type="InterPro" id="IPR001810">
    <property type="entry name" value="F-box_dom"/>
</dbReference>
<organism evidence="2 3">
    <name type="scientific">Artemisia annua</name>
    <name type="common">Sweet wormwood</name>
    <dbReference type="NCBI Taxonomy" id="35608"/>
    <lineage>
        <taxon>Eukaryota</taxon>
        <taxon>Viridiplantae</taxon>
        <taxon>Streptophyta</taxon>
        <taxon>Embryophyta</taxon>
        <taxon>Tracheophyta</taxon>
        <taxon>Spermatophyta</taxon>
        <taxon>Magnoliopsida</taxon>
        <taxon>eudicotyledons</taxon>
        <taxon>Gunneridae</taxon>
        <taxon>Pentapetalae</taxon>
        <taxon>asterids</taxon>
        <taxon>campanulids</taxon>
        <taxon>Asterales</taxon>
        <taxon>Asteraceae</taxon>
        <taxon>Asteroideae</taxon>
        <taxon>Anthemideae</taxon>
        <taxon>Artemisiinae</taxon>
        <taxon>Artemisia</taxon>
    </lineage>
</organism>
<dbReference type="InterPro" id="IPR036047">
    <property type="entry name" value="F-box-like_dom_sf"/>
</dbReference>
<dbReference type="EMBL" id="PKPP01001013">
    <property type="protein sequence ID" value="PWA86474.1"/>
    <property type="molecule type" value="Genomic_DNA"/>
</dbReference>
<gene>
    <name evidence="2" type="ORF">CTI12_AA140590</name>
</gene>
<comment type="caution">
    <text evidence="2">The sequence shown here is derived from an EMBL/GenBank/DDBJ whole genome shotgun (WGS) entry which is preliminary data.</text>
</comment>
<accession>A0A2U1PL33</accession>
<dbReference type="AlphaFoldDB" id="A0A2U1PL33"/>